<name>A0ABY5YH10_9DEIO</name>
<dbReference type="EMBL" id="CP104213">
    <property type="protein sequence ID" value="UWX64400.1"/>
    <property type="molecule type" value="Genomic_DNA"/>
</dbReference>
<proteinExistence type="predicted"/>
<sequence>MTPLETDAVLRRVSGVERVLLNAGESITFGDLRLQIYGYDNSVDGLERPECFRGEADVRLLTRHTHGGQIRLFGLTVARGRRWHTGARREPDNGVFYISRGLGSPPEVLCADLIPR</sequence>
<dbReference type="Proteomes" id="UP001060261">
    <property type="component" value="Chromosome"/>
</dbReference>
<accession>A0ABY5YH10</accession>
<organism evidence="1 2">
    <name type="scientific">Deinococcus rubellus</name>
    <dbReference type="NCBI Taxonomy" id="1889240"/>
    <lineage>
        <taxon>Bacteria</taxon>
        <taxon>Thermotogati</taxon>
        <taxon>Deinococcota</taxon>
        <taxon>Deinococci</taxon>
        <taxon>Deinococcales</taxon>
        <taxon>Deinococcaceae</taxon>
        <taxon>Deinococcus</taxon>
    </lineage>
</organism>
<keyword evidence="2" id="KW-1185">Reference proteome</keyword>
<evidence type="ECO:0000313" key="2">
    <source>
        <dbReference type="Proteomes" id="UP001060261"/>
    </source>
</evidence>
<gene>
    <name evidence="1" type="ORF">N0D28_01635</name>
</gene>
<protein>
    <submittedName>
        <fullName evidence="1">Uncharacterized protein</fullName>
    </submittedName>
</protein>
<dbReference type="RefSeq" id="WP_260560674.1">
    <property type="nucleotide sequence ID" value="NZ_BAABEC010000075.1"/>
</dbReference>
<evidence type="ECO:0000313" key="1">
    <source>
        <dbReference type="EMBL" id="UWX64400.1"/>
    </source>
</evidence>
<reference evidence="1" key="1">
    <citation type="submission" date="2022-09" db="EMBL/GenBank/DDBJ databases">
        <title>genome sequence of Deinococcus rubellus.</title>
        <authorList>
            <person name="Srinivasan S."/>
        </authorList>
    </citation>
    <scope>NUCLEOTIDE SEQUENCE</scope>
    <source>
        <strain evidence="1">Ant6</strain>
    </source>
</reference>